<reference evidence="2" key="2">
    <citation type="submission" date="2020-09" db="EMBL/GenBank/DDBJ databases">
        <authorList>
            <person name="Sun Q."/>
            <person name="Zhou Y."/>
        </authorList>
    </citation>
    <scope>NUCLEOTIDE SEQUENCE</scope>
    <source>
        <strain evidence="2">CGMCC 4.7398</strain>
    </source>
</reference>
<dbReference type="AlphaFoldDB" id="A0A919G4T2"/>
<evidence type="ECO:0000256" key="1">
    <source>
        <dbReference type="SAM" id="MobiDB-lite"/>
    </source>
</evidence>
<sequence length="82" mass="9280">MSSTRPTHRCPAAHRHFPFGRPVHLRDPRTTFGAGDIRAWGGVPRPHRDFPRKDRDPPEVIGKRTSVVGGLEHDDVVLLRAR</sequence>
<evidence type="ECO:0000313" key="2">
    <source>
        <dbReference type="EMBL" id="GHH78143.1"/>
    </source>
</evidence>
<evidence type="ECO:0000313" key="3">
    <source>
        <dbReference type="Proteomes" id="UP000627369"/>
    </source>
</evidence>
<reference evidence="2" key="1">
    <citation type="journal article" date="2014" name="Int. J. Syst. Evol. Microbiol.">
        <title>Complete genome sequence of Corynebacterium casei LMG S-19264T (=DSM 44701T), isolated from a smear-ripened cheese.</title>
        <authorList>
            <consortium name="US DOE Joint Genome Institute (JGI-PGF)"/>
            <person name="Walter F."/>
            <person name="Albersmeier A."/>
            <person name="Kalinowski J."/>
            <person name="Ruckert C."/>
        </authorList>
    </citation>
    <scope>NUCLEOTIDE SEQUENCE</scope>
    <source>
        <strain evidence="2">CGMCC 4.7398</strain>
    </source>
</reference>
<dbReference type="Proteomes" id="UP000627369">
    <property type="component" value="Unassembled WGS sequence"/>
</dbReference>
<organism evidence="2 3">
    <name type="scientific">Promicromonospora soli</name>
    <dbReference type="NCBI Taxonomy" id="2035533"/>
    <lineage>
        <taxon>Bacteria</taxon>
        <taxon>Bacillati</taxon>
        <taxon>Actinomycetota</taxon>
        <taxon>Actinomycetes</taxon>
        <taxon>Micrococcales</taxon>
        <taxon>Promicromonosporaceae</taxon>
        <taxon>Promicromonospora</taxon>
    </lineage>
</organism>
<dbReference type="EMBL" id="BNAS01000007">
    <property type="protein sequence ID" value="GHH78143.1"/>
    <property type="molecule type" value="Genomic_DNA"/>
</dbReference>
<feature type="region of interest" description="Disordered" evidence="1">
    <location>
        <begin position="36"/>
        <end position="62"/>
    </location>
</feature>
<proteinExistence type="predicted"/>
<feature type="compositionally biased region" description="Basic and acidic residues" evidence="1">
    <location>
        <begin position="46"/>
        <end position="62"/>
    </location>
</feature>
<accession>A0A919G4T2</accession>
<name>A0A919G4T2_9MICO</name>
<comment type="caution">
    <text evidence="2">The sequence shown here is derived from an EMBL/GenBank/DDBJ whole genome shotgun (WGS) entry which is preliminary data.</text>
</comment>
<protein>
    <submittedName>
        <fullName evidence="2">Uncharacterized protein</fullName>
    </submittedName>
</protein>
<keyword evidence="3" id="KW-1185">Reference proteome</keyword>
<gene>
    <name evidence="2" type="ORF">GCM10017772_40740</name>
</gene>